<comment type="similarity">
    <text evidence="2 4">Belongs to the flagella basal body rod proteins family.</text>
</comment>
<dbReference type="InterPro" id="IPR037925">
    <property type="entry name" value="FlgE/F/G-like"/>
</dbReference>
<dbReference type="InterPro" id="IPR020013">
    <property type="entry name" value="Flagellar_FlgE/F/G"/>
</dbReference>
<organism evidence="8 10">
    <name type="scientific">Arcobacter ellisii</name>
    <dbReference type="NCBI Taxonomy" id="913109"/>
    <lineage>
        <taxon>Bacteria</taxon>
        <taxon>Pseudomonadati</taxon>
        <taxon>Campylobacterota</taxon>
        <taxon>Epsilonproteobacteria</taxon>
        <taxon>Campylobacterales</taxon>
        <taxon>Arcobacteraceae</taxon>
        <taxon>Arcobacter</taxon>
    </lineage>
</organism>
<dbReference type="InterPro" id="IPR010930">
    <property type="entry name" value="Flg_bb/hook_C_dom"/>
</dbReference>
<evidence type="ECO:0000313" key="9">
    <source>
        <dbReference type="Proteomes" id="UP000262582"/>
    </source>
</evidence>
<evidence type="ECO:0000259" key="5">
    <source>
        <dbReference type="Pfam" id="PF06429"/>
    </source>
</evidence>
<dbReference type="GO" id="GO:0071978">
    <property type="term" value="P:bacterial-type flagellum-dependent swarming motility"/>
    <property type="evidence" value="ECO:0007669"/>
    <property type="project" value="TreeGrafter"/>
</dbReference>
<protein>
    <submittedName>
        <fullName evidence="8">Flagellar biosynthesis protein FlgE</fullName>
    </submittedName>
    <submittedName>
        <fullName evidence="7">Flagellar hook protein</fullName>
    </submittedName>
</protein>
<keyword evidence="8" id="KW-0969">Cilium</keyword>
<comment type="subcellular location">
    <subcellularLocation>
        <location evidence="1 4">Bacterial flagellum basal body</location>
    </subcellularLocation>
</comment>
<evidence type="ECO:0000256" key="3">
    <source>
        <dbReference type="ARBA" id="ARBA00023143"/>
    </source>
</evidence>
<evidence type="ECO:0000256" key="4">
    <source>
        <dbReference type="RuleBase" id="RU362116"/>
    </source>
</evidence>
<evidence type="ECO:0000313" key="7">
    <source>
        <dbReference type="EMBL" id="AXX95990.1"/>
    </source>
</evidence>
<dbReference type="InterPro" id="IPR053967">
    <property type="entry name" value="LlgE_F_G-like_D1"/>
</dbReference>
<name>A0A347UAW2_9BACT</name>
<dbReference type="AlphaFoldDB" id="A0A347UAW2"/>
<dbReference type="PANTHER" id="PTHR30435:SF19">
    <property type="entry name" value="FLAGELLAR BASAL-BODY ROD PROTEIN FLGG"/>
    <property type="match status" value="1"/>
</dbReference>
<dbReference type="PANTHER" id="PTHR30435">
    <property type="entry name" value="FLAGELLAR PROTEIN"/>
    <property type="match status" value="1"/>
</dbReference>
<feature type="domain" description="Flagellar basal-body/hook protein C-terminal" evidence="5">
    <location>
        <begin position="443"/>
        <end position="486"/>
    </location>
</feature>
<dbReference type="RefSeq" id="WP_118918146.1">
    <property type="nucleotide sequence ID" value="NZ_CP032097.1"/>
</dbReference>
<evidence type="ECO:0000256" key="1">
    <source>
        <dbReference type="ARBA" id="ARBA00004117"/>
    </source>
</evidence>
<accession>A0A347UAW2</accession>
<keyword evidence="9" id="KW-1185">Reference proteome</keyword>
<dbReference type="Pfam" id="PF22692">
    <property type="entry name" value="LlgE_F_G_D1"/>
    <property type="match status" value="1"/>
</dbReference>
<reference evidence="8 10" key="1">
    <citation type="submission" date="2017-09" db="EMBL/GenBank/DDBJ databases">
        <title>Genomics of the genus Arcobacter.</title>
        <authorList>
            <person name="Perez-Cataluna A."/>
            <person name="Figueras M.J."/>
            <person name="Salas-Masso N."/>
        </authorList>
    </citation>
    <scope>NUCLEOTIDE SEQUENCE [LARGE SCALE GENOMIC DNA]</scope>
    <source>
        <strain evidence="8 10">CECT 7837</strain>
    </source>
</reference>
<evidence type="ECO:0000256" key="2">
    <source>
        <dbReference type="ARBA" id="ARBA00009677"/>
    </source>
</evidence>
<dbReference type="SUPFAM" id="SSF117143">
    <property type="entry name" value="Flagellar hook protein flgE"/>
    <property type="match status" value="1"/>
</dbReference>
<dbReference type="NCBIfam" id="TIGR03506">
    <property type="entry name" value="FlgEFG_subfam"/>
    <property type="match status" value="1"/>
</dbReference>
<sequence>MIGALWNGMTGIYTFDKAISVESNNASNSNTVGHKLDDITFEDLMYKSRYGKGVGTQSIDKQFTQGYIKPTNVNLDVAIEGDGFFVLNDRKTGETFYTRAGNFQQAEDGILESQNNLKVLGLTPQNRTIVSSNANDSSFSNEFSRQITSLDISNDTTVYNVNARATDFYSSAVNDLNTQKGNNYKTASSKINDVELLKSDYTEKLKLFQSNPDAASVPSLSQVSQVNFSSLLSQLNDENDYISVKINNSIIRENFDTDVETTLKNLADRISNSQGFKSSVDTNTGILTIEGLVAGKEFTLIDANVNSDFAPVSKLQNATLGSGLAMVQTSRDALKNAIENADGKFLEITNVLAYGNNAVIGTSEINLRLNALGLVPDAKGEVSISNDGFVYVSNGDNDFLVGKISTANFKNVQGLDAEGGNYFRATRESGAAYNADKMNTMVSNSLENANINFGNTLSTLLIYQKAFEANSKSITTSDEFIKAAIEMKR</sequence>
<evidence type="ECO:0000259" key="6">
    <source>
        <dbReference type="Pfam" id="PF22692"/>
    </source>
</evidence>
<gene>
    <name evidence="7" type="primary">flgE</name>
    <name evidence="7" type="ORF">AELL_2372</name>
    <name evidence="8" type="ORF">CP962_11220</name>
</gene>
<feature type="domain" description="Flagellar hook protein FlgE/F/G-like D1" evidence="6">
    <location>
        <begin position="78"/>
        <end position="155"/>
    </location>
</feature>
<dbReference type="Pfam" id="PF06429">
    <property type="entry name" value="Flg_bbr_C"/>
    <property type="match status" value="1"/>
</dbReference>
<evidence type="ECO:0000313" key="8">
    <source>
        <dbReference type="EMBL" id="RXI29364.1"/>
    </source>
</evidence>
<keyword evidence="3 4" id="KW-0975">Bacterial flagellum</keyword>
<dbReference type="EMBL" id="NXIG01000012">
    <property type="protein sequence ID" value="RXI29364.1"/>
    <property type="molecule type" value="Genomic_DNA"/>
</dbReference>
<reference evidence="7 9" key="2">
    <citation type="submission" date="2018-08" db="EMBL/GenBank/DDBJ databases">
        <title>Complete genome of the Arcobacter ellisii type strain LMG 26155.</title>
        <authorList>
            <person name="Miller W.G."/>
            <person name="Yee E."/>
            <person name="Bono J.L."/>
        </authorList>
    </citation>
    <scope>NUCLEOTIDE SEQUENCE [LARGE SCALE GENOMIC DNA]</scope>
    <source>
        <strain evidence="7 9">LMG 26155</strain>
    </source>
</reference>
<dbReference type="OrthoDB" id="9804559at2"/>
<proteinExistence type="inferred from homology"/>
<dbReference type="Proteomes" id="UP000290588">
    <property type="component" value="Unassembled WGS sequence"/>
</dbReference>
<dbReference type="GO" id="GO:0009425">
    <property type="term" value="C:bacterial-type flagellum basal body"/>
    <property type="evidence" value="ECO:0007669"/>
    <property type="project" value="UniProtKB-SubCell"/>
</dbReference>
<evidence type="ECO:0000313" key="10">
    <source>
        <dbReference type="Proteomes" id="UP000290588"/>
    </source>
</evidence>
<keyword evidence="8" id="KW-0966">Cell projection</keyword>
<dbReference type="KEGG" id="aell:AELL_2372"/>
<dbReference type="Proteomes" id="UP000262582">
    <property type="component" value="Chromosome"/>
</dbReference>
<dbReference type="EMBL" id="CP032097">
    <property type="protein sequence ID" value="AXX95990.1"/>
    <property type="molecule type" value="Genomic_DNA"/>
</dbReference>
<keyword evidence="8" id="KW-0282">Flagellum</keyword>